<keyword evidence="4" id="KW-1185">Reference proteome</keyword>
<dbReference type="InterPro" id="IPR050961">
    <property type="entry name" value="BolA/IbaG_stress_morph_reg"/>
</dbReference>
<gene>
    <name evidence="3" type="primary">bolA</name>
    <name evidence="3" type="ORF">QTP81_14025</name>
</gene>
<accession>A0ABT7SZV6</accession>
<dbReference type="PIRSF" id="PIRSF003113">
    <property type="entry name" value="BolA"/>
    <property type="match status" value="1"/>
</dbReference>
<proteinExistence type="inferred from homology"/>
<dbReference type="SUPFAM" id="SSF82657">
    <property type="entry name" value="BolA-like"/>
    <property type="match status" value="1"/>
</dbReference>
<dbReference type="Pfam" id="PF01722">
    <property type="entry name" value="BolA"/>
    <property type="match status" value="1"/>
</dbReference>
<dbReference type="InterPro" id="IPR002634">
    <property type="entry name" value="BolA"/>
</dbReference>
<dbReference type="Gene3D" id="3.30.300.90">
    <property type="entry name" value="BolA-like"/>
    <property type="match status" value="1"/>
</dbReference>
<dbReference type="PANTHER" id="PTHR46229:SF2">
    <property type="entry name" value="BOLA-LIKE PROTEIN 1"/>
    <property type="match status" value="1"/>
</dbReference>
<name>A0ABT7SZV6_9ALTE</name>
<comment type="caution">
    <text evidence="3">The sequence shown here is derived from an EMBL/GenBank/DDBJ whole genome shotgun (WGS) entry which is preliminary data.</text>
</comment>
<sequence>MIIQQQITAKLEAEFSPQYLEVLNESHNHNVPSGSESHFKVTLVSDVFAGKRLIQRHRAVNQILADELANDIHALALHTFTAEEWQTKFGQVPESPKCLGGSKK</sequence>
<comment type="similarity">
    <text evidence="1 2">Belongs to the BolA/IbaG family.</text>
</comment>
<evidence type="ECO:0000256" key="1">
    <source>
        <dbReference type="ARBA" id="ARBA00005578"/>
    </source>
</evidence>
<evidence type="ECO:0000256" key="2">
    <source>
        <dbReference type="RuleBase" id="RU003860"/>
    </source>
</evidence>
<dbReference type="RefSeq" id="WP_289366368.1">
    <property type="nucleotide sequence ID" value="NZ_JAUCBP010000012.1"/>
</dbReference>
<dbReference type="EMBL" id="JAUCBP010000012">
    <property type="protein sequence ID" value="MDM7861715.1"/>
    <property type="molecule type" value="Genomic_DNA"/>
</dbReference>
<dbReference type="Proteomes" id="UP001234343">
    <property type="component" value="Unassembled WGS sequence"/>
</dbReference>
<dbReference type="PANTHER" id="PTHR46229">
    <property type="entry name" value="BOLA TRANSCRIPTION REGULATOR"/>
    <property type="match status" value="1"/>
</dbReference>
<evidence type="ECO:0000313" key="4">
    <source>
        <dbReference type="Proteomes" id="UP001234343"/>
    </source>
</evidence>
<reference evidence="3 4" key="1">
    <citation type="submission" date="2023-06" db="EMBL/GenBank/DDBJ databases">
        <title>Alteromonas sp. ASW11-36 isolated from intertidal sand.</title>
        <authorList>
            <person name="Li Y."/>
        </authorList>
    </citation>
    <scope>NUCLEOTIDE SEQUENCE [LARGE SCALE GENOMIC DNA]</scope>
    <source>
        <strain evidence="3 4">ASW11-36</strain>
    </source>
</reference>
<protein>
    <submittedName>
        <fullName evidence="3">Transcriptional regulator BolA</fullName>
    </submittedName>
</protein>
<dbReference type="NCBIfam" id="NF008638">
    <property type="entry name" value="PRK11628.1"/>
    <property type="match status" value="1"/>
</dbReference>
<organism evidence="3 4">
    <name type="scientific">Alteromonas arenosi</name>
    <dbReference type="NCBI Taxonomy" id="3055817"/>
    <lineage>
        <taxon>Bacteria</taxon>
        <taxon>Pseudomonadati</taxon>
        <taxon>Pseudomonadota</taxon>
        <taxon>Gammaproteobacteria</taxon>
        <taxon>Alteromonadales</taxon>
        <taxon>Alteromonadaceae</taxon>
        <taxon>Alteromonas/Salinimonas group</taxon>
        <taxon>Alteromonas</taxon>
    </lineage>
</organism>
<dbReference type="InterPro" id="IPR036065">
    <property type="entry name" value="BolA-like_sf"/>
</dbReference>
<evidence type="ECO:0000313" key="3">
    <source>
        <dbReference type="EMBL" id="MDM7861715.1"/>
    </source>
</evidence>